<comment type="similarity">
    <text evidence="1">Belongs to the jacalin lectin family.</text>
</comment>
<dbReference type="Gene3D" id="2.100.10.30">
    <property type="entry name" value="Jacalin-like lectin domain"/>
    <property type="match status" value="1"/>
</dbReference>
<gene>
    <name evidence="4" type="ORF">ILEXP_LOCUS13477</name>
</gene>
<dbReference type="PROSITE" id="PS51752">
    <property type="entry name" value="JACALIN_LECTIN"/>
    <property type="match status" value="1"/>
</dbReference>
<dbReference type="InterPro" id="IPR001229">
    <property type="entry name" value="Jacalin-like_lectin_dom"/>
</dbReference>
<accession>A0ABC8RLH3</accession>
<dbReference type="InterPro" id="IPR036404">
    <property type="entry name" value="Jacalin-like_lectin_dom_sf"/>
</dbReference>
<keyword evidence="2" id="KW-0430">Lectin</keyword>
<dbReference type="SUPFAM" id="SSF51101">
    <property type="entry name" value="Mannose-binding lectins"/>
    <property type="match status" value="1"/>
</dbReference>
<keyword evidence="5" id="KW-1185">Reference proteome</keyword>
<proteinExistence type="inferred from homology"/>
<comment type="caution">
    <text evidence="4">The sequence shown here is derived from an EMBL/GenBank/DDBJ whole genome shotgun (WGS) entry which is preliminary data.</text>
</comment>
<dbReference type="PANTHER" id="PTHR47293:SF70">
    <property type="entry name" value="JACALIN-RELATED LECTIN 24-RELATED"/>
    <property type="match status" value="1"/>
</dbReference>
<evidence type="ECO:0000313" key="5">
    <source>
        <dbReference type="Proteomes" id="UP001642360"/>
    </source>
</evidence>
<evidence type="ECO:0000256" key="1">
    <source>
        <dbReference type="ARBA" id="ARBA00006568"/>
    </source>
</evidence>
<dbReference type="EMBL" id="CAUOFW020001502">
    <property type="protein sequence ID" value="CAK9145657.1"/>
    <property type="molecule type" value="Genomic_DNA"/>
</dbReference>
<evidence type="ECO:0000256" key="2">
    <source>
        <dbReference type="ARBA" id="ARBA00022734"/>
    </source>
</evidence>
<evidence type="ECO:0000259" key="3">
    <source>
        <dbReference type="PROSITE" id="PS51752"/>
    </source>
</evidence>
<organism evidence="4 5">
    <name type="scientific">Ilex paraguariensis</name>
    <name type="common">yerba mate</name>
    <dbReference type="NCBI Taxonomy" id="185542"/>
    <lineage>
        <taxon>Eukaryota</taxon>
        <taxon>Viridiplantae</taxon>
        <taxon>Streptophyta</taxon>
        <taxon>Embryophyta</taxon>
        <taxon>Tracheophyta</taxon>
        <taxon>Spermatophyta</taxon>
        <taxon>Magnoliopsida</taxon>
        <taxon>eudicotyledons</taxon>
        <taxon>Gunneridae</taxon>
        <taxon>Pentapetalae</taxon>
        <taxon>asterids</taxon>
        <taxon>campanulids</taxon>
        <taxon>Aquifoliales</taxon>
        <taxon>Aquifoliaceae</taxon>
        <taxon>Ilex</taxon>
    </lineage>
</organism>
<dbReference type="Proteomes" id="UP001642360">
    <property type="component" value="Unassembled WGS sequence"/>
</dbReference>
<dbReference type="PANTHER" id="PTHR47293">
    <property type="entry name" value="JACALIN-RELATED LECTIN 3"/>
    <property type="match status" value="1"/>
</dbReference>
<dbReference type="Pfam" id="PF01419">
    <property type="entry name" value="Jacalin"/>
    <property type="match status" value="1"/>
</dbReference>
<reference evidence="4 5" key="1">
    <citation type="submission" date="2024-02" db="EMBL/GenBank/DDBJ databases">
        <authorList>
            <person name="Vignale AGUSTIN F."/>
            <person name="Sosa J E."/>
            <person name="Modenutti C."/>
        </authorList>
    </citation>
    <scope>NUCLEOTIDE SEQUENCE [LARGE SCALE GENOMIC DNA]</scope>
</reference>
<dbReference type="AlphaFoldDB" id="A0ABC8RLH3"/>
<evidence type="ECO:0000313" key="4">
    <source>
        <dbReference type="EMBL" id="CAK9145657.1"/>
    </source>
</evidence>
<dbReference type="GO" id="GO:0030246">
    <property type="term" value="F:carbohydrate binding"/>
    <property type="evidence" value="ECO:0007669"/>
    <property type="project" value="UniProtKB-KW"/>
</dbReference>
<feature type="domain" description="Jacalin-type lectin" evidence="3">
    <location>
        <begin position="1"/>
        <end position="141"/>
    </location>
</feature>
<dbReference type="SMART" id="SM00915">
    <property type="entry name" value="Jacalin"/>
    <property type="match status" value="1"/>
</dbReference>
<protein>
    <recommendedName>
        <fullName evidence="3">Jacalin-type lectin domain-containing protein</fullName>
    </recommendedName>
</protein>
<name>A0ABC8RLH3_9AQUA</name>
<sequence length="194" mass="21584">MDFYDTAWDESGRCEIVQIFVSHGDRGRINSIQFQYAENGTLVLSNTYGKSSRLSFDVVRLDYPSEYLTWVSGHKAVYRGGISSLAFGTNRATHGPFGCPREEDIEFRIHFGLDLDRQFGGFHGQKSYDNLHIAWDVPIFDAGVKLGNVGITEYDESHTPEGDDGHGFGGFHGTVEHALNSIGVYFKPDTSGHP</sequence>